<dbReference type="KEGG" id="rsz:108838773"/>
<dbReference type="Proteomes" id="UP000504610">
    <property type="component" value="Chromosome 7"/>
</dbReference>
<gene>
    <name evidence="4" type="primary">LOC108838773</name>
</gene>
<dbReference type="PANTHER" id="PTHR31286:SF178">
    <property type="entry name" value="DUF4283 DOMAIN-CONTAINING PROTEIN"/>
    <property type="match status" value="1"/>
</dbReference>
<evidence type="ECO:0000259" key="2">
    <source>
        <dbReference type="Pfam" id="PF14392"/>
    </source>
</evidence>
<dbReference type="RefSeq" id="XP_056847378.1">
    <property type="nucleotide sequence ID" value="XM_056991398.1"/>
</dbReference>
<dbReference type="InterPro" id="IPR025836">
    <property type="entry name" value="Zn_knuckle_CX2CX4HX4C"/>
</dbReference>
<organism evidence="3 4">
    <name type="scientific">Raphanus sativus</name>
    <name type="common">Radish</name>
    <name type="synonym">Raphanus raphanistrum var. sativus</name>
    <dbReference type="NCBI Taxonomy" id="3726"/>
    <lineage>
        <taxon>Eukaryota</taxon>
        <taxon>Viridiplantae</taxon>
        <taxon>Streptophyta</taxon>
        <taxon>Embryophyta</taxon>
        <taxon>Tracheophyta</taxon>
        <taxon>Spermatophyta</taxon>
        <taxon>Magnoliopsida</taxon>
        <taxon>eudicotyledons</taxon>
        <taxon>Gunneridae</taxon>
        <taxon>Pentapetalae</taxon>
        <taxon>rosids</taxon>
        <taxon>malvids</taxon>
        <taxon>Brassicales</taxon>
        <taxon>Brassicaceae</taxon>
        <taxon>Brassiceae</taxon>
        <taxon>Raphanus</taxon>
    </lineage>
</organism>
<dbReference type="Pfam" id="PF14111">
    <property type="entry name" value="DUF4283"/>
    <property type="match status" value="1"/>
</dbReference>
<evidence type="ECO:0000259" key="1">
    <source>
        <dbReference type="Pfam" id="PF14111"/>
    </source>
</evidence>
<dbReference type="Pfam" id="PF14392">
    <property type="entry name" value="zf-CCHC_4"/>
    <property type="match status" value="1"/>
</dbReference>
<dbReference type="OrthoDB" id="1087268at2759"/>
<dbReference type="GeneID" id="108838773"/>
<accession>A0A9W3C7K6</accession>
<reference evidence="3" key="1">
    <citation type="journal article" date="2019" name="Database">
        <title>The radish genome database (RadishGD): an integrated information resource for radish genomics.</title>
        <authorList>
            <person name="Yu H.J."/>
            <person name="Baek S."/>
            <person name="Lee Y.J."/>
            <person name="Cho A."/>
            <person name="Mun J.H."/>
        </authorList>
    </citation>
    <scope>NUCLEOTIDE SEQUENCE [LARGE SCALE GENOMIC DNA]</scope>
    <source>
        <strain evidence="3">cv. WK10039</strain>
    </source>
</reference>
<feature type="domain" description="DUF4283" evidence="1">
    <location>
        <begin position="21"/>
        <end position="98"/>
    </location>
</feature>
<dbReference type="PANTHER" id="PTHR31286">
    <property type="entry name" value="GLYCINE-RICH CELL WALL STRUCTURAL PROTEIN 1.8-LIKE"/>
    <property type="match status" value="1"/>
</dbReference>
<dbReference type="InterPro" id="IPR040256">
    <property type="entry name" value="At4g02000-like"/>
</dbReference>
<sequence>MSLDDDVPIVLPEDDDFSAVERNSRSLLGRFLNPPCQNMARMLRQMPKIWKVYDRVRGIALTKENFQFIFELESDLLTVLKQGFWTFDDWGMALDRWVECPPSNFLQTAPVWIRISNIPVNYFTIKTIDAVAGAIGYVKEIEWDPEKPLLQNYVRVQIIMDLSLPVREKKSLTLPKGGGTAMIDVEYERIRKKCFHCFRLSHEKQACPFLKGTRSVKGKDIEKQQGVNLQRLSQRQHNYTLSKDIMPLLAPSIPPGFEPPTGLIAPEVFEQMQLYMNCTDPEERRIREFRMKKALDELSRDSIAQRAGLRMEDAPTISKSMNKDKGLVFDFSKVQDQPIHDVAESSSHTEGHRKRLNTGNALTVVSKQRHEVHTEPRFVGDRVQISDQPHGTQQDEGETFGLTSVPAFGGFEIGSGGVDAAVKRS</sequence>
<evidence type="ECO:0000313" key="3">
    <source>
        <dbReference type="Proteomes" id="UP000504610"/>
    </source>
</evidence>
<feature type="domain" description="Zinc knuckle CX2CX4HX4C" evidence="2">
    <location>
        <begin position="161"/>
        <end position="209"/>
    </location>
</feature>
<keyword evidence="3" id="KW-1185">Reference proteome</keyword>
<protein>
    <submittedName>
        <fullName evidence="4">Uncharacterized protein LOC108838773</fullName>
    </submittedName>
</protein>
<name>A0A9W3C7K6_RAPSA</name>
<evidence type="ECO:0000313" key="4">
    <source>
        <dbReference type="RefSeq" id="XP_056847378.1"/>
    </source>
</evidence>
<reference evidence="4" key="2">
    <citation type="submission" date="2025-08" db="UniProtKB">
        <authorList>
            <consortium name="RefSeq"/>
        </authorList>
    </citation>
    <scope>IDENTIFICATION</scope>
    <source>
        <tissue evidence="4">Leaf</tissue>
    </source>
</reference>
<dbReference type="InterPro" id="IPR025558">
    <property type="entry name" value="DUF4283"/>
</dbReference>
<proteinExistence type="predicted"/>
<dbReference type="AlphaFoldDB" id="A0A9W3C7K6"/>